<proteinExistence type="predicted"/>
<sequence length="201" mass="21023">MRRDRRTEDNRMPNRRKFITGLGALAAGSAAAVGTGAFTSVEATRSVEVNVTGDADAYLGLKAADHPNGDAYVDDSGDTVAIDITETTNDDNETLGSGLNPNATTVIENLLVVTNQGTQDGVGVWVDIDLGDIGSTDFTVYDQSQGPDADLEQEAVSLDTGNSLTMGVEIEAASPGELEDGEVTINGDTRENVWPQNTGGE</sequence>
<evidence type="ECO:0000256" key="1">
    <source>
        <dbReference type="SAM" id="MobiDB-lite"/>
    </source>
</evidence>
<feature type="region of interest" description="Disordered" evidence="1">
    <location>
        <begin position="173"/>
        <end position="201"/>
    </location>
</feature>
<dbReference type="EMBL" id="NHOW01000226">
    <property type="protein sequence ID" value="OYR57019.1"/>
    <property type="molecule type" value="Genomic_DNA"/>
</dbReference>
<accession>A0A256IKE7</accession>
<evidence type="ECO:0000313" key="2">
    <source>
        <dbReference type="EMBL" id="OYR57019.1"/>
    </source>
</evidence>
<dbReference type="Proteomes" id="UP000216409">
    <property type="component" value="Unassembled WGS sequence"/>
</dbReference>
<organism evidence="2 3">
    <name type="scientific">Halorubrum ezzemoulense</name>
    <name type="common">Halorubrum chaoviator</name>
    <dbReference type="NCBI Taxonomy" id="337243"/>
    <lineage>
        <taxon>Archaea</taxon>
        <taxon>Methanobacteriati</taxon>
        <taxon>Methanobacteriota</taxon>
        <taxon>Stenosarchaea group</taxon>
        <taxon>Halobacteria</taxon>
        <taxon>Halobacteriales</taxon>
        <taxon>Haloferacaceae</taxon>
        <taxon>Halorubrum</taxon>
    </lineage>
</organism>
<dbReference type="AlphaFoldDB" id="A0A256IKE7"/>
<evidence type="ECO:0008006" key="4">
    <source>
        <dbReference type="Google" id="ProtNLM"/>
    </source>
</evidence>
<evidence type="ECO:0000313" key="3">
    <source>
        <dbReference type="Proteomes" id="UP000216409"/>
    </source>
</evidence>
<gene>
    <name evidence="2" type="ORF">DJ83_18060</name>
</gene>
<dbReference type="PROSITE" id="PS51318">
    <property type="entry name" value="TAT"/>
    <property type="match status" value="1"/>
</dbReference>
<dbReference type="InterPro" id="IPR006311">
    <property type="entry name" value="TAT_signal"/>
</dbReference>
<protein>
    <recommendedName>
        <fullName evidence="4">DUF1102 domain-containing protein</fullName>
    </recommendedName>
</protein>
<comment type="caution">
    <text evidence="2">The sequence shown here is derived from an EMBL/GenBank/DDBJ whole genome shotgun (WGS) entry which is preliminary data.</text>
</comment>
<reference evidence="2 3" key="1">
    <citation type="journal article" date="2014" name="Front. Microbiol.">
        <title>Population and genomic analysis of the genus Halorubrum.</title>
        <authorList>
            <person name="Fullmer M.S."/>
            <person name="Soucy S.M."/>
            <person name="Swithers K.S."/>
            <person name="Makkay A.M."/>
            <person name="Wheeler R."/>
            <person name="Ventosa A."/>
            <person name="Gogarten J.P."/>
            <person name="Papke R.T."/>
        </authorList>
    </citation>
    <scope>NUCLEOTIDE SEQUENCE [LARGE SCALE GENOMIC DNA]</scope>
    <source>
        <strain evidence="2 3">LD3</strain>
    </source>
</reference>
<name>A0A256IKE7_HALEZ</name>